<dbReference type="AlphaFoldDB" id="A0A8H5ZKP2"/>
<protein>
    <submittedName>
        <fullName evidence="1">Uncharacterized protein</fullName>
    </submittedName>
</protein>
<comment type="caution">
    <text evidence="1">The sequence shown here is derived from an EMBL/GenBank/DDBJ whole genome shotgun (WGS) entry which is preliminary data.</text>
</comment>
<gene>
    <name evidence="1" type="ORF">GGP41_010515</name>
</gene>
<evidence type="ECO:0000313" key="1">
    <source>
        <dbReference type="EMBL" id="KAF5850870.1"/>
    </source>
</evidence>
<accession>A0A8H5ZKP2</accession>
<organism evidence="1 2">
    <name type="scientific">Cochliobolus sativus</name>
    <name type="common">Common root rot and spot blotch fungus</name>
    <name type="synonym">Bipolaris sorokiniana</name>
    <dbReference type="NCBI Taxonomy" id="45130"/>
    <lineage>
        <taxon>Eukaryota</taxon>
        <taxon>Fungi</taxon>
        <taxon>Dikarya</taxon>
        <taxon>Ascomycota</taxon>
        <taxon>Pezizomycotina</taxon>
        <taxon>Dothideomycetes</taxon>
        <taxon>Pleosporomycetidae</taxon>
        <taxon>Pleosporales</taxon>
        <taxon>Pleosporineae</taxon>
        <taxon>Pleosporaceae</taxon>
        <taxon>Bipolaris</taxon>
    </lineage>
</organism>
<name>A0A8H5ZKP2_COCSA</name>
<reference evidence="1" key="1">
    <citation type="submission" date="2019-11" db="EMBL/GenBank/DDBJ databases">
        <title>Bipolaris sorokiniana Genome sequencing.</title>
        <authorList>
            <person name="Wang H."/>
        </authorList>
    </citation>
    <scope>NUCLEOTIDE SEQUENCE</scope>
</reference>
<sequence>MAGSGRPRARARLVHGVASPRPWVTVPCRLASGDETTLPCNARQRSASIAVGRFLEVCTSAWARHLPCHVSVRANSLCVVECASSVCECV</sequence>
<evidence type="ECO:0000313" key="2">
    <source>
        <dbReference type="Proteomes" id="UP000624244"/>
    </source>
</evidence>
<proteinExistence type="predicted"/>
<dbReference type="EMBL" id="WNKQ01000006">
    <property type="protein sequence ID" value="KAF5850870.1"/>
    <property type="molecule type" value="Genomic_DNA"/>
</dbReference>
<dbReference type="Proteomes" id="UP000624244">
    <property type="component" value="Unassembled WGS sequence"/>
</dbReference>